<dbReference type="InterPro" id="IPR003382">
    <property type="entry name" value="Flavoprotein"/>
</dbReference>
<dbReference type="Proteomes" id="UP000234300">
    <property type="component" value="Unassembled WGS sequence"/>
</dbReference>
<dbReference type="AlphaFoldDB" id="A0A2H1IF15"/>
<dbReference type="Gene3D" id="3.40.50.1950">
    <property type="entry name" value="Flavin prenyltransferase-like"/>
    <property type="match status" value="1"/>
</dbReference>
<reference evidence="2 3" key="1">
    <citation type="submission" date="2017-03" db="EMBL/GenBank/DDBJ databases">
        <authorList>
            <person name="Afonso C.L."/>
            <person name="Miller P.J."/>
            <person name="Scott M.A."/>
            <person name="Spackman E."/>
            <person name="Goraichik I."/>
            <person name="Dimitrov K.M."/>
            <person name="Suarez D.L."/>
            <person name="Swayne D.E."/>
        </authorList>
    </citation>
    <scope>NUCLEOTIDE SEQUENCE [LARGE SCALE GENOMIC DNA]</scope>
    <source>
        <strain evidence="3">8(6)</strain>
    </source>
</reference>
<dbReference type="InterPro" id="IPR036551">
    <property type="entry name" value="Flavin_trans-like"/>
</dbReference>
<proteinExistence type="predicted"/>
<sequence length="197" mass="21653">MTTDVGEYGVYHGAEVHLHITGSIGAALVPWWIHWFRHINQDVVVNASISRGASRFVTKDAIAGLCNGHVWEDEWDDAKSEDWRQGRTGDSDCIIVFPASLDSVMRLAQGRSDSPALMMMQVTNLPIILCEAIPVTNSVIEHWRNILHERPNVTTAPPVVGIKATDRDSQETGFNLPGAIAMANELIDASREGDGVR</sequence>
<evidence type="ECO:0000313" key="2">
    <source>
        <dbReference type="EMBL" id="SMX73771.1"/>
    </source>
</evidence>
<protein>
    <submittedName>
        <fullName evidence="2">Flavoprotein</fullName>
    </submittedName>
</protein>
<dbReference type="EMBL" id="FXZI01000001">
    <property type="protein sequence ID" value="SMX73771.1"/>
    <property type="molecule type" value="Genomic_DNA"/>
</dbReference>
<dbReference type="InterPro" id="IPR053797">
    <property type="entry name" value="CypD-like"/>
</dbReference>
<evidence type="ECO:0000259" key="1">
    <source>
        <dbReference type="Pfam" id="PF02441"/>
    </source>
</evidence>
<dbReference type="NCBIfam" id="NF033753">
    <property type="entry name" value="RiPP_decarbCypD"/>
    <property type="match status" value="1"/>
</dbReference>
<name>A0A2H1IF15_BREAU</name>
<dbReference type="RefSeq" id="WP_101556388.1">
    <property type="nucleotide sequence ID" value="NZ_FXZI01000001.1"/>
</dbReference>
<feature type="domain" description="Flavoprotein" evidence="1">
    <location>
        <begin position="16"/>
        <end position="123"/>
    </location>
</feature>
<dbReference type="SUPFAM" id="SSF52507">
    <property type="entry name" value="Homo-oligomeric flavin-containing Cys decarboxylases, HFCD"/>
    <property type="match status" value="1"/>
</dbReference>
<dbReference type="Pfam" id="PF02441">
    <property type="entry name" value="Flavoprotein"/>
    <property type="match status" value="1"/>
</dbReference>
<gene>
    <name evidence="2" type="ORF">BAURA86_00573</name>
</gene>
<dbReference type="GO" id="GO:0003824">
    <property type="term" value="F:catalytic activity"/>
    <property type="evidence" value="ECO:0007669"/>
    <property type="project" value="InterPro"/>
</dbReference>
<organism evidence="2 3">
    <name type="scientific">Brevibacterium aurantiacum</name>
    <dbReference type="NCBI Taxonomy" id="273384"/>
    <lineage>
        <taxon>Bacteria</taxon>
        <taxon>Bacillati</taxon>
        <taxon>Actinomycetota</taxon>
        <taxon>Actinomycetes</taxon>
        <taxon>Micrococcales</taxon>
        <taxon>Brevibacteriaceae</taxon>
        <taxon>Brevibacterium</taxon>
    </lineage>
</organism>
<accession>A0A2H1IF15</accession>
<evidence type="ECO:0000313" key="3">
    <source>
        <dbReference type="Proteomes" id="UP000234300"/>
    </source>
</evidence>